<organism evidence="1 2">
    <name type="scientific">Trichothecium roseum</name>
    <dbReference type="NCBI Taxonomy" id="47278"/>
    <lineage>
        <taxon>Eukaryota</taxon>
        <taxon>Fungi</taxon>
        <taxon>Dikarya</taxon>
        <taxon>Ascomycota</taxon>
        <taxon>Pezizomycotina</taxon>
        <taxon>Sordariomycetes</taxon>
        <taxon>Hypocreomycetidae</taxon>
        <taxon>Hypocreales</taxon>
        <taxon>Hypocreales incertae sedis</taxon>
        <taxon>Trichothecium</taxon>
    </lineage>
</organism>
<keyword evidence="2" id="KW-1185">Reference proteome</keyword>
<name>A0ACC0V539_9HYPO</name>
<gene>
    <name evidence="1" type="ORF">N3K66_005205</name>
</gene>
<evidence type="ECO:0000313" key="2">
    <source>
        <dbReference type="Proteomes" id="UP001163324"/>
    </source>
</evidence>
<evidence type="ECO:0000313" key="1">
    <source>
        <dbReference type="EMBL" id="KAI9900943.1"/>
    </source>
</evidence>
<protein>
    <submittedName>
        <fullName evidence="1">Uncharacterized protein</fullName>
    </submittedName>
</protein>
<accession>A0ACC0V539</accession>
<comment type="caution">
    <text evidence="1">The sequence shown here is derived from an EMBL/GenBank/DDBJ whole genome shotgun (WGS) entry which is preliminary data.</text>
</comment>
<sequence>MAVAETAPMPQEGQHCRPEAAYPSQAVEVLGERARHIGLGIEKKVLRKIDCFLMPAMVIGYGLVYYDKAILGSAALFGMIQDLDLSVTDTSISPPQVDTSRLSWATSIFYFGQLVGSYPMTYALQYFSSRTVLGPAVVLWAAVCASTAAVTSWQGLLVQRFFLGFTEAVVPTAFMTTVAGYYTQREQALRQTWWFSGTGWFTVIGGALNYGFASVRGGSLAPWQYLYLFAGALTLLFGIWCFFVPGSAPEAWFLTAEERVVAVERLRAGQTGVKNSEIKMSHVKEALLDVKIWLISLMMASAYTVNGAVSGFGPLIVSTFGYSPLQSILFQFPLGSICAVGIPLAGWICSRHRNLRILVLLACCLPVIAGFAIIWKSDWGHRPVAPVVGYSLVGFFGPVVALTVALGAANVAGETKKSFAAAAVFVAYCVGNIVGPQMIRSQSKDRHYPELWSGLIAW</sequence>
<reference evidence="1" key="1">
    <citation type="submission" date="2022-10" db="EMBL/GenBank/DDBJ databases">
        <title>Complete Genome of Trichothecium roseum strain YXFP-22015, a Plant Pathogen Isolated from Citrus.</title>
        <authorList>
            <person name="Wang Y."/>
            <person name="Zhu L."/>
        </authorList>
    </citation>
    <scope>NUCLEOTIDE SEQUENCE</scope>
    <source>
        <strain evidence="1">YXFP-22015</strain>
    </source>
</reference>
<proteinExistence type="predicted"/>
<dbReference type="EMBL" id="CM047943">
    <property type="protein sequence ID" value="KAI9900943.1"/>
    <property type="molecule type" value="Genomic_DNA"/>
</dbReference>
<dbReference type="Proteomes" id="UP001163324">
    <property type="component" value="Chromosome 4"/>
</dbReference>